<comment type="subcellular location">
    <subcellularLocation>
        <location evidence="1 10">Cytoplasm</location>
    </subcellularLocation>
</comment>
<feature type="short sequence motif" description="'HIGH' region" evidence="10">
    <location>
        <begin position="129"/>
        <end position="139"/>
    </location>
</feature>
<proteinExistence type="inferred from homology"/>
<organism evidence="14 15">
    <name type="scientific">bacterium (Candidatus Gribaldobacteria) CG10_big_fil_rev_8_21_14_0_10_37_46</name>
    <dbReference type="NCBI Taxonomy" id="2014276"/>
    <lineage>
        <taxon>Bacteria</taxon>
        <taxon>Candidatus Gribaldobacteria</taxon>
    </lineage>
</organism>
<dbReference type="PANTHER" id="PTHR11956:SF5">
    <property type="entry name" value="ARGININE--TRNA LIGASE, CYTOPLASMIC"/>
    <property type="match status" value="1"/>
</dbReference>
<evidence type="ECO:0000256" key="6">
    <source>
        <dbReference type="ARBA" id="ARBA00022840"/>
    </source>
</evidence>
<dbReference type="CDD" id="cd00671">
    <property type="entry name" value="ArgRS_core"/>
    <property type="match status" value="1"/>
</dbReference>
<evidence type="ECO:0000256" key="7">
    <source>
        <dbReference type="ARBA" id="ARBA00022917"/>
    </source>
</evidence>
<evidence type="ECO:0000256" key="3">
    <source>
        <dbReference type="ARBA" id="ARBA00022490"/>
    </source>
</evidence>
<dbReference type="EC" id="6.1.1.19" evidence="10"/>
<dbReference type="FunFam" id="1.10.730.10:FF:000008">
    <property type="entry name" value="Arginine--tRNA ligase"/>
    <property type="match status" value="1"/>
</dbReference>
<dbReference type="InterPro" id="IPR036695">
    <property type="entry name" value="Arg-tRNA-synth_N_sf"/>
</dbReference>
<dbReference type="InterPro" id="IPR009080">
    <property type="entry name" value="tRNAsynth_Ia_anticodon-bd"/>
</dbReference>
<evidence type="ECO:0000256" key="9">
    <source>
        <dbReference type="ARBA" id="ARBA00049339"/>
    </source>
</evidence>
<comment type="caution">
    <text evidence="14">The sequence shown here is derived from an EMBL/GenBank/DDBJ whole genome shotgun (WGS) entry which is preliminary data.</text>
</comment>
<name>A0A2H0UXI5_9BACT</name>
<keyword evidence="8 10" id="KW-0030">Aminoacyl-tRNA synthetase</keyword>
<evidence type="ECO:0000259" key="12">
    <source>
        <dbReference type="SMART" id="SM00836"/>
    </source>
</evidence>
<dbReference type="Pfam" id="PF00750">
    <property type="entry name" value="tRNA-synt_1d"/>
    <property type="match status" value="2"/>
</dbReference>
<comment type="catalytic activity">
    <reaction evidence="9 10">
        <text>tRNA(Arg) + L-arginine + ATP = L-arginyl-tRNA(Arg) + AMP + diphosphate</text>
        <dbReference type="Rhea" id="RHEA:20301"/>
        <dbReference type="Rhea" id="RHEA-COMP:9658"/>
        <dbReference type="Rhea" id="RHEA-COMP:9673"/>
        <dbReference type="ChEBI" id="CHEBI:30616"/>
        <dbReference type="ChEBI" id="CHEBI:32682"/>
        <dbReference type="ChEBI" id="CHEBI:33019"/>
        <dbReference type="ChEBI" id="CHEBI:78442"/>
        <dbReference type="ChEBI" id="CHEBI:78513"/>
        <dbReference type="ChEBI" id="CHEBI:456215"/>
        <dbReference type="EC" id="6.1.1.19"/>
    </reaction>
</comment>
<dbReference type="Gene3D" id="3.30.1360.70">
    <property type="entry name" value="Arginyl tRNA synthetase N-terminal domain"/>
    <property type="match status" value="1"/>
</dbReference>
<keyword evidence="3 10" id="KW-0963">Cytoplasm</keyword>
<evidence type="ECO:0000256" key="2">
    <source>
        <dbReference type="ARBA" id="ARBA00005594"/>
    </source>
</evidence>
<keyword evidence="4 10" id="KW-0436">Ligase</keyword>
<feature type="domain" description="DALR anticodon binding" evidence="12">
    <location>
        <begin position="418"/>
        <end position="537"/>
    </location>
</feature>
<evidence type="ECO:0000256" key="8">
    <source>
        <dbReference type="ARBA" id="ARBA00023146"/>
    </source>
</evidence>
<comment type="similarity">
    <text evidence="2 10 11">Belongs to the class-I aminoacyl-tRNA synthetase family.</text>
</comment>
<comment type="subunit">
    <text evidence="10">Monomer.</text>
</comment>
<dbReference type="Pfam" id="PF05746">
    <property type="entry name" value="DALR_1"/>
    <property type="match status" value="1"/>
</dbReference>
<dbReference type="SUPFAM" id="SSF52374">
    <property type="entry name" value="Nucleotidylyl transferase"/>
    <property type="match status" value="1"/>
</dbReference>
<dbReference type="PRINTS" id="PR01038">
    <property type="entry name" value="TRNASYNTHARG"/>
</dbReference>
<feature type="domain" description="Arginyl tRNA synthetase N-terminal" evidence="13">
    <location>
        <begin position="3"/>
        <end position="92"/>
    </location>
</feature>
<keyword evidence="7 10" id="KW-0648">Protein biosynthesis</keyword>
<dbReference type="Pfam" id="PF03485">
    <property type="entry name" value="Arg_tRNA_synt_N"/>
    <property type="match status" value="1"/>
</dbReference>
<dbReference type="InterPro" id="IPR035684">
    <property type="entry name" value="ArgRS_core"/>
</dbReference>
<evidence type="ECO:0000256" key="10">
    <source>
        <dbReference type="HAMAP-Rule" id="MF_00123"/>
    </source>
</evidence>
<dbReference type="Gene3D" id="3.40.50.620">
    <property type="entry name" value="HUPs"/>
    <property type="match status" value="1"/>
</dbReference>
<evidence type="ECO:0000313" key="14">
    <source>
        <dbReference type="EMBL" id="PIR91542.1"/>
    </source>
</evidence>
<dbReference type="InterPro" id="IPR005148">
    <property type="entry name" value="Arg-tRNA-synth_N"/>
</dbReference>
<evidence type="ECO:0000256" key="4">
    <source>
        <dbReference type="ARBA" id="ARBA00022598"/>
    </source>
</evidence>
<dbReference type="SMART" id="SM01016">
    <property type="entry name" value="Arg_tRNA_synt_N"/>
    <property type="match status" value="1"/>
</dbReference>
<gene>
    <name evidence="10" type="primary">argS</name>
    <name evidence="14" type="ORF">COU02_00050</name>
</gene>
<dbReference type="GO" id="GO:0004814">
    <property type="term" value="F:arginine-tRNA ligase activity"/>
    <property type="evidence" value="ECO:0007669"/>
    <property type="project" value="UniProtKB-UniRule"/>
</dbReference>
<dbReference type="InterPro" id="IPR008909">
    <property type="entry name" value="DALR_anticod-bd"/>
</dbReference>
<dbReference type="Proteomes" id="UP000230882">
    <property type="component" value="Unassembled WGS sequence"/>
</dbReference>
<dbReference type="SUPFAM" id="SSF47323">
    <property type="entry name" value="Anticodon-binding domain of a subclass of class I aminoacyl-tRNA synthetases"/>
    <property type="match status" value="1"/>
</dbReference>
<dbReference type="Gene3D" id="1.10.730.10">
    <property type="entry name" value="Isoleucyl-tRNA Synthetase, Domain 1"/>
    <property type="match status" value="1"/>
</dbReference>
<keyword evidence="5 10" id="KW-0547">Nucleotide-binding</keyword>
<dbReference type="GO" id="GO:0006420">
    <property type="term" value="P:arginyl-tRNA aminoacylation"/>
    <property type="evidence" value="ECO:0007669"/>
    <property type="project" value="UniProtKB-UniRule"/>
</dbReference>
<dbReference type="GO" id="GO:0005524">
    <property type="term" value="F:ATP binding"/>
    <property type="evidence" value="ECO:0007669"/>
    <property type="project" value="UniProtKB-UniRule"/>
</dbReference>
<keyword evidence="6 10" id="KW-0067">ATP-binding</keyword>
<dbReference type="FunFam" id="3.30.1360.70:FF:000003">
    <property type="entry name" value="Arginine--tRNA ligase"/>
    <property type="match status" value="1"/>
</dbReference>
<protein>
    <recommendedName>
        <fullName evidence="10">Arginine--tRNA ligase</fullName>
        <ecNumber evidence="10">6.1.1.19</ecNumber>
    </recommendedName>
    <alternativeName>
        <fullName evidence="10">Arginyl-tRNA synthetase</fullName>
        <shortName evidence="10">ArgRS</shortName>
    </alternativeName>
</protein>
<evidence type="ECO:0000313" key="15">
    <source>
        <dbReference type="Proteomes" id="UP000230882"/>
    </source>
</evidence>
<dbReference type="AlphaFoldDB" id="A0A2H0UXI5"/>
<dbReference type="CDD" id="cd07956">
    <property type="entry name" value="Anticodon_Ia_Arg"/>
    <property type="match status" value="1"/>
</dbReference>
<accession>A0A2H0UXI5</accession>
<reference evidence="15" key="1">
    <citation type="submission" date="2017-09" db="EMBL/GenBank/DDBJ databases">
        <title>Depth-based differentiation of microbial function through sediment-hosted aquifers and enrichment of novel symbionts in the deep terrestrial subsurface.</title>
        <authorList>
            <person name="Probst A.J."/>
            <person name="Ladd B."/>
            <person name="Jarett J.K."/>
            <person name="Geller-Mcgrath D.E."/>
            <person name="Sieber C.M.K."/>
            <person name="Emerson J.B."/>
            <person name="Anantharaman K."/>
            <person name="Thomas B.C."/>
            <person name="Malmstrom R."/>
            <person name="Stieglmeier M."/>
            <person name="Klingl A."/>
            <person name="Woyke T."/>
            <person name="Ryan C.M."/>
            <person name="Banfield J.F."/>
        </authorList>
    </citation>
    <scope>NUCLEOTIDE SEQUENCE [LARGE SCALE GENOMIC DNA]</scope>
</reference>
<dbReference type="PROSITE" id="PS00178">
    <property type="entry name" value="AA_TRNA_LIGASE_I"/>
    <property type="match status" value="1"/>
</dbReference>
<dbReference type="SUPFAM" id="SSF55190">
    <property type="entry name" value="Arginyl-tRNA synthetase (ArgRS), N-terminal 'additional' domain"/>
    <property type="match status" value="1"/>
</dbReference>
<evidence type="ECO:0000259" key="13">
    <source>
        <dbReference type="SMART" id="SM01016"/>
    </source>
</evidence>
<dbReference type="GO" id="GO:0005737">
    <property type="term" value="C:cytoplasm"/>
    <property type="evidence" value="ECO:0007669"/>
    <property type="project" value="UniProtKB-SubCell"/>
</dbReference>
<evidence type="ECO:0000256" key="11">
    <source>
        <dbReference type="RuleBase" id="RU363038"/>
    </source>
</evidence>
<dbReference type="InterPro" id="IPR001278">
    <property type="entry name" value="Arg-tRNA-ligase"/>
</dbReference>
<dbReference type="HAMAP" id="MF_00123">
    <property type="entry name" value="Arg_tRNA_synth"/>
    <property type="match status" value="1"/>
</dbReference>
<dbReference type="InterPro" id="IPR001412">
    <property type="entry name" value="aa-tRNA-synth_I_CS"/>
</dbReference>
<sequence length="537" mass="61454">MKQKIAGLIENSIKLLQKEKVFSRLDIPEIKIEHPKEKTNGDYSTNIAMEIGKITKTNPLEIAKIITQSITPPQSLFDKIEMAGPGFINFFLSKKYLQRQIEEILKKDEKFGTLTIGKNKKVQVEFISANPTGPLTIGNSRGGPFGDVLGNVLKMAGFKVEKAYYINDYGMQILALGHSVLKDSQAKYKGDYIDYLNKKVKPALSARNKDPYKVGMKAAKIIVEEMIKKTTDRMKIKYDEWFSETSLQKTNQVDKVLETLKKKGLIYEKDGAKWFRSSKYGDERDRVVVKADGWKTYLAGDITYHQYKFEKKKFDKVIDVWGADHHGDVPSLQAGVEALGYKGKLKIILHQFITLLEKGEKKKMSKRKGVYVTMDELLEEVGLDIVRFFFLQKSINTHLNFDLDLAKQQSEKNPVYYVQYAYARICSILKKLKVKNEKLKVPVKNLKLLNHQSEIGLIKQLIKFPEIIEDVAKDYQVQKLPRYAQELAQVFHQFYGDCRVLTEDKKLSGARLNLISSTKIVLKNVLDVMGISAPEKM</sequence>
<dbReference type="InterPro" id="IPR014729">
    <property type="entry name" value="Rossmann-like_a/b/a_fold"/>
</dbReference>
<dbReference type="SMART" id="SM00836">
    <property type="entry name" value="DALR_1"/>
    <property type="match status" value="1"/>
</dbReference>
<evidence type="ECO:0000256" key="1">
    <source>
        <dbReference type="ARBA" id="ARBA00004496"/>
    </source>
</evidence>
<dbReference type="PANTHER" id="PTHR11956">
    <property type="entry name" value="ARGINYL-TRNA SYNTHETASE"/>
    <property type="match status" value="1"/>
</dbReference>
<dbReference type="NCBIfam" id="TIGR00456">
    <property type="entry name" value="argS"/>
    <property type="match status" value="1"/>
</dbReference>
<evidence type="ECO:0000256" key="5">
    <source>
        <dbReference type="ARBA" id="ARBA00022741"/>
    </source>
</evidence>
<dbReference type="EMBL" id="PFAU01000002">
    <property type="protein sequence ID" value="PIR91542.1"/>
    <property type="molecule type" value="Genomic_DNA"/>
</dbReference>